<organism evidence="7 8">
    <name type="scientific">Dinothrombium tinctorium</name>
    <dbReference type="NCBI Taxonomy" id="1965070"/>
    <lineage>
        <taxon>Eukaryota</taxon>
        <taxon>Metazoa</taxon>
        <taxon>Ecdysozoa</taxon>
        <taxon>Arthropoda</taxon>
        <taxon>Chelicerata</taxon>
        <taxon>Arachnida</taxon>
        <taxon>Acari</taxon>
        <taxon>Acariformes</taxon>
        <taxon>Trombidiformes</taxon>
        <taxon>Prostigmata</taxon>
        <taxon>Anystina</taxon>
        <taxon>Parasitengona</taxon>
        <taxon>Trombidioidea</taxon>
        <taxon>Trombidiidae</taxon>
        <taxon>Dinothrombium</taxon>
    </lineage>
</organism>
<sequence>MVLTNNVLQSYVPYEAPISPSSFLHLTLLFIITGLLFMAWFFTIEVTTHSSFANGNSDRRGTKVFKELIISFLGSLFLGVGSIFFILSI</sequence>
<comment type="subcellular location">
    <subcellularLocation>
        <location evidence="1 6">Membrane</location>
        <topology evidence="1 6">Multi-pass membrane protein</topology>
    </subcellularLocation>
</comment>
<keyword evidence="5 6" id="KW-0472">Membrane</keyword>
<evidence type="ECO:0000256" key="2">
    <source>
        <dbReference type="ARBA" id="ARBA00009825"/>
    </source>
</evidence>
<keyword evidence="3 6" id="KW-0812">Transmembrane</keyword>
<dbReference type="AlphaFoldDB" id="A0A3S3SCW7"/>
<evidence type="ECO:0000313" key="7">
    <source>
        <dbReference type="EMBL" id="RWS13644.1"/>
    </source>
</evidence>
<evidence type="ECO:0000256" key="4">
    <source>
        <dbReference type="ARBA" id="ARBA00022989"/>
    </source>
</evidence>
<dbReference type="Proteomes" id="UP000285301">
    <property type="component" value="Unassembled WGS sequence"/>
</dbReference>
<feature type="transmembrane region" description="Helical" evidence="6">
    <location>
        <begin position="64"/>
        <end position="87"/>
    </location>
</feature>
<dbReference type="OrthoDB" id="10468038at2759"/>
<accession>A0A3S3SCW7</accession>
<dbReference type="GO" id="GO:0008250">
    <property type="term" value="C:oligosaccharyltransferase complex"/>
    <property type="evidence" value="ECO:0007669"/>
    <property type="project" value="UniProtKB-UniRule"/>
</dbReference>
<comment type="similarity">
    <text evidence="2 6">Belongs to the OST5 family.</text>
</comment>
<feature type="transmembrane region" description="Helical" evidence="6">
    <location>
        <begin position="23"/>
        <end position="43"/>
    </location>
</feature>
<comment type="subunit">
    <text evidence="6">Component of the oligosaccharyltransferase (OST) complex.</text>
</comment>
<evidence type="ECO:0000313" key="8">
    <source>
        <dbReference type="Proteomes" id="UP000285301"/>
    </source>
</evidence>
<evidence type="ECO:0000256" key="6">
    <source>
        <dbReference type="RuleBase" id="RU367008"/>
    </source>
</evidence>
<evidence type="ECO:0000256" key="1">
    <source>
        <dbReference type="ARBA" id="ARBA00004141"/>
    </source>
</evidence>
<reference evidence="7 8" key="1">
    <citation type="journal article" date="2018" name="Gigascience">
        <title>Genomes of trombidid mites reveal novel predicted allergens and laterally-transferred genes associated with secondary metabolism.</title>
        <authorList>
            <person name="Dong X."/>
            <person name="Chaisiri K."/>
            <person name="Xia D."/>
            <person name="Armstrong S.D."/>
            <person name="Fang Y."/>
            <person name="Donnelly M.J."/>
            <person name="Kadowaki T."/>
            <person name="McGarry J.W."/>
            <person name="Darby A.C."/>
            <person name="Makepeace B.L."/>
        </authorList>
    </citation>
    <scope>NUCLEOTIDE SEQUENCE [LARGE SCALE GENOMIC DNA]</scope>
    <source>
        <strain evidence="7">UoL-WK</strain>
    </source>
</reference>
<evidence type="ECO:0000256" key="5">
    <source>
        <dbReference type="ARBA" id="ARBA00023136"/>
    </source>
</evidence>
<keyword evidence="8" id="KW-1185">Reference proteome</keyword>
<dbReference type="STRING" id="1965070.A0A3S3SCW7"/>
<dbReference type="GO" id="GO:0006487">
    <property type="term" value="P:protein N-linked glycosylation"/>
    <property type="evidence" value="ECO:0007669"/>
    <property type="project" value="UniProtKB-UniRule"/>
</dbReference>
<dbReference type="PANTHER" id="PTHR13636">
    <property type="entry name" value="TRANSMEMBRANE PROTEIN 258"/>
    <property type="match status" value="1"/>
</dbReference>
<dbReference type="EMBL" id="NCKU01000928">
    <property type="protein sequence ID" value="RWS13644.1"/>
    <property type="molecule type" value="Genomic_DNA"/>
</dbReference>
<dbReference type="InterPro" id="IPR007915">
    <property type="entry name" value="TMEM258/Ost5"/>
</dbReference>
<comment type="caution">
    <text evidence="7">The sequence shown here is derived from an EMBL/GenBank/DDBJ whole genome shotgun (WGS) entry which is preliminary data.</text>
</comment>
<name>A0A3S3SCW7_9ACAR</name>
<keyword evidence="4 6" id="KW-1133">Transmembrane helix</keyword>
<protein>
    <recommendedName>
        <fullName evidence="6">Dolichyl-diphosphooligosaccharide-protein glycosyltransferase subunit TMEM258</fullName>
    </recommendedName>
    <alternativeName>
        <fullName evidence="6">Transmembrane protein 258</fullName>
    </alternativeName>
</protein>
<proteinExistence type="inferred from homology"/>
<feature type="non-terminal residue" evidence="7">
    <location>
        <position position="89"/>
    </location>
</feature>
<evidence type="ECO:0000256" key="3">
    <source>
        <dbReference type="ARBA" id="ARBA00022692"/>
    </source>
</evidence>
<dbReference type="Pfam" id="PF05251">
    <property type="entry name" value="Ost5"/>
    <property type="match status" value="1"/>
</dbReference>
<gene>
    <name evidence="7" type="ORF">B4U79_14662</name>
</gene>
<comment type="function">
    <text evidence="6">Subunit of the oligosaccharyl transferase (OST) complex that catalyzes the initial transfer of a defined glycan (Glc(3)Man(9)GlcNAc(2) in eukaryotes) from the lipid carrier dolichol-pyrophosphate to an asparagine residue within an Asn-X-Ser/Thr consensus motif in nascent polypeptide chains, the first step in protein N-glycosylation. N-glycosylation occurs cotranslationally and the complex associates with the Sec61 complex at the channel-forming translocon complex that mediates protein translocation across the endoplasmic reticulum (ER). All subunits are required for a maximal enzyme activity.</text>
</comment>